<reference evidence="3 4" key="1">
    <citation type="journal article" date="2015" name="Microbiology (Mosc.)">
        <title>Genomics of the Weissella cibaria species with an examination of its metabolic traits.</title>
        <authorList>
            <person name="Lynch K.M."/>
            <person name="Lucid A."/>
            <person name="Arendt E.K."/>
            <person name="Sleator R.D."/>
            <person name="Lucey B."/>
            <person name="Coffey A."/>
        </authorList>
    </citation>
    <scope>NUCLEOTIDE SEQUENCE [LARGE SCALE GENOMIC DNA]</scope>
    <source>
        <strain evidence="3 4">AB3b</strain>
    </source>
</reference>
<dbReference type="RefSeq" id="WP_043941756.1">
    <property type="nucleotide sequence ID" value="NZ_JWHT01000050.1"/>
</dbReference>
<dbReference type="EMBL" id="JWHT01000050">
    <property type="protein sequence ID" value="KIU21343.1"/>
    <property type="molecule type" value="Genomic_DNA"/>
</dbReference>
<dbReference type="AlphaFoldDB" id="A0A0D1JIX2"/>
<sequence length="91" mass="10082">MNEQRGASPSASTFLTGMNKAESDLNDSISTFKDSQKKLNGAAFQMLNEVNDEIEELKKRQKDNDQAIIELLVGLVIVFLGEMAILFGNIF</sequence>
<evidence type="ECO:0000313" key="4">
    <source>
        <dbReference type="Proteomes" id="UP000032289"/>
    </source>
</evidence>
<evidence type="ECO:0000313" key="3">
    <source>
        <dbReference type="EMBL" id="KIU21343.1"/>
    </source>
</evidence>
<evidence type="ECO:0000256" key="1">
    <source>
        <dbReference type="SAM" id="Coils"/>
    </source>
</evidence>
<keyword evidence="2" id="KW-0472">Membrane</keyword>
<feature type="coiled-coil region" evidence="1">
    <location>
        <begin position="40"/>
        <end position="67"/>
    </location>
</feature>
<proteinExistence type="predicted"/>
<gene>
    <name evidence="3" type="ORF">ab3b_02005</name>
</gene>
<accession>A0A0D1JIX2</accession>
<comment type="caution">
    <text evidence="3">The sequence shown here is derived from an EMBL/GenBank/DDBJ whole genome shotgun (WGS) entry which is preliminary data.</text>
</comment>
<dbReference type="PATRIC" id="fig|137591.24.peg.1950"/>
<evidence type="ECO:0000256" key="2">
    <source>
        <dbReference type="SAM" id="Phobius"/>
    </source>
</evidence>
<feature type="transmembrane region" description="Helical" evidence="2">
    <location>
        <begin position="67"/>
        <end position="90"/>
    </location>
</feature>
<organism evidence="3 4">
    <name type="scientific">Weissella cibaria</name>
    <dbReference type="NCBI Taxonomy" id="137591"/>
    <lineage>
        <taxon>Bacteria</taxon>
        <taxon>Bacillati</taxon>
        <taxon>Bacillota</taxon>
        <taxon>Bacilli</taxon>
        <taxon>Lactobacillales</taxon>
        <taxon>Lactobacillaceae</taxon>
        <taxon>Weissella</taxon>
    </lineage>
</organism>
<keyword evidence="2" id="KW-1133">Transmembrane helix</keyword>
<keyword evidence="2" id="KW-0812">Transmembrane</keyword>
<keyword evidence="1" id="KW-0175">Coiled coil</keyword>
<dbReference type="Proteomes" id="UP000032289">
    <property type="component" value="Unassembled WGS sequence"/>
</dbReference>
<name>A0A0D1JIX2_9LACO</name>
<protein>
    <submittedName>
        <fullName evidence="3">Uncharacterized protein</fullName>
    </submittedName>
</protein>